<dbReference type="InterPro" id="IPR012338">
    <property type="entry name" value="Beta-lactam/transpept-like"/>
</dbReference>
<name>A0A9Q3XUF8_9LACO</name>
<evidence type="ECO:0000256" key="1">
    <source>
        <dbReference type="ARBA" id="ARBA00004370"/>
    </source>
</evidence>
<evidence type="ECO:0000313" key="5">
    <source>
        <dbReference type="EMBL" id="MBZ5962776.1"/>
    </source>
</evidence>
<sequence length="389" mass="44218">MKRTQHYRMKNQLWRRAFVAILVVIVLCVCSLYVIQYKPMTLNSEPKAVKHTTKPASEGIIKNLNQNVLLKNNNLADSFNTQLKDSGFIGTALIVQHNHVILQQGFGYADKKENRLNDAQSLYQIASIQKGFTATLIMKQIHAGKLQLNTLLSQYYPNIPDADKVTIKEMLTMTSGLTEKMDANVFTTEAENVAFDAEHTTVLNSSNWSYQAINYRLLSGILMKITHKSYSDLFNETFNKKYHLNVLDYKDFVVDPHRTIGYKNADYSQLASEKPLSYAFETGTGNMAMSAGNLYTFYRLLTDHVILNEELLNMMWQHPVTSNYAGGMYHYDESSIGHGFKLGFEPTVILTKNGQDAVILMSNENARDKSWKPLAKHLFAQMTAIKIIK</sequence>
<dbReference type="Pfam" id="PF00144">
    <property type="entry name" value="Beta-lactamase"/>
    <property type="match status" value="1"/>
</dbReference>
<reference evidence="4 6" key="1">
    <citation type="submission" date="2015-12" db="EMBL/GenBank/DDBJ databases">
        <authorList>
            <person name="Andreevskaya M."/>
        </authorList>
    </citation>
    <scope>NUCLEOTIDE SEQUENCE [LARGE SCALE GENOMIC DNA]</scope>
    <source>
        <strain evidence="4 6">C122c</strain>
    </source>
</reference>
<dbReference type="InterPro" id="IPR001466">
    <property type="entry name" value="Beta-lactam-related"/>
</dbReference>
<dbReference type="InterPro" id="IPR050491">
    <property type="entry name" value="AmpC-like"/>
</dbReference>
<dbReference type="SUPFAM" id="SSF56601">
    <property type="entry name" value="beta-lactamase/transpeptidase-like"/>
    <property type="match status" value="1"/>
</dbReference>
<keyword evidence="6" id="KW-1185">Reference proteome</keyword>
<evidence type="ECO:0000313" key="6">
    <source>
        <dbReference type="Proteomes" id="UP000199271"/>
    </source>
</evidence>
<dbReference type="EMBL" id="FBSY01000007">
    <property type="protein sequence ID" value="CUW11605.1"/>
    <property type="molecule type" value="Genomic_DNA"/>
</dbReference>
<gene>
    <name evidence="4" type="ORF">C122C_0960</name>
    <name evidence="5" type="ORF">KIJ12_06415</name>
</gene>
<evidence type="ECO:0000256" key="2">
    <source>
        <dbReference type="ARBA" id="ARBA00023136"/>
    </source>
</evidence>
<dbReference type="Gene3D" id="3.40.710.10">
    <property type="entry name" value="DD-peptidase/beta-lactamase superfamily"/>
    <property type="match status" value="1"/>
</dbReference>
<evidence type="ECO:0000259" key="3">
    <source>
        <dbReference type="Pfam" id="PF00144"/>
    </source>
</evidence>
<keyword evidence="2" id="KW-0472">Membrane</keyword>
<protein>
    <submittedName>
        <fullName evidence="4">Beta-lactamase class C and other penicillin binding proteins</fullName>
    </submittedName>
    <submittedName>
        <fullName evidence="5">Beta-lactamase family protein</fullName>
    </submittedName>
</protein>
<dbReference type="Proteomes" id="UP000199271">
    <property type="component" value="Unassembled WGS sequence"/>
</dbReference>
<dbReference type="PANTHER" id="PTHR46825:SF11">
    <property type="entry name" value="PENICILLIN-BINDING PROTEIN 4"/>
    <property type="match status" value="1"/>
</dbReference>
<comment type="subcellular location">
    <subcellularLocation>
        <location evidence="1">Membrane</location>
    </subcellularLocation>
</comment>
<dbReference type="EMBL" id="JAHBFI010000016">
    <property type="protein sequence ID" value="MBZ5962776.1"/>
    <property type="molecule type" value="Genomic_DNA"/>
</dbReference>
<feature type="domain" description="Beta-lactamase-related" evidence="3">
    <location>
        <begin position="82"/>
        <end position="341"/>
    </location>
</feature>
<dbReference type="GeneID" id="34301667"/>
<dbReference type="AlphaFoldDB" id="A0A9Q3XUF8"/>
<dbReference type="RefSeq" id="WP_010386484.1">
    <property type="nucleotide sequence ID" value="NZ_BPKT01000007.1"/>
</dbReference>
<dbReference type="GO" id="GO:0016020">
    <property type="term" value="C:membrane"/>
    <property type="evidence" value="ECO:0007669"/>
    <property type="project" value="UniProtKB-SubCell"/>
</dbReference>
<evidence type="ECO:0000313" key="7">
    <source>
        <dbReference type="Proteomes" id="UP000752647"/>
    </source>
</evidence>
<reference evidence="5" key="2">
    <citation type="submission" date="2021-05" db="EMBL/GenBank/DDBJ databases">
        <title>Pangenome of Leuconostoc gelidum warrants species status for Leuconostoc gelidum subsp. gasicomitatum.</title>
        <authorList>
            <person name="Johansson P."/>
            <person name="Sade E."/>
            <person name="Hultman J."/>
            <person name="Auvinen P."/>
            <person name="Bjorkroth J."/>
        </authorList>
    </citation>
    <scope>NUCLEOTIDE SEQUENCE</scope>
    <source>
        <strain evidence="5">A.21.4</strain>
    </source>
</reference>
<dbReference type="Proteomes" id="UP000752647">
    <property type="component" value="Unassembled WGS sequence"/>
</dbReference>
<evidence type="ECO:0000313" key="4">
    <source>
        <dbReference type="EMBL" id="CUW11605.1"/>
    </source>
</evidence>
<comment type="caution">
    <text evidence="5">The sequence shown here is derived from an EMBL/GenBank/DDBJ whole genome shotgun (WGS) entry which is preliminary data.</text>
</comment>
<dbReference type="PANTHER" id="PTHR46825">
    <property type="entry name" value="D-ALANYL-D-ALANINE-CARBOXYPEPTIDASE/ENDOPEPTIDASE AMPH"/>
    <property type="match status" value="1"/>
</dbReference>
<organism evidence="5 7">
    <name type="scientific">Leuconostoc gasicomitatum</name>
    <dbReference type="NCBI Taxonomy" id="115778"/>
    <lineage>
        <taxon>Bacteria</taxon>
        <taxon>Bacillati</taxon>
        <taxon>Bacillota</taxon>
        <taxon>Bacilli</taxon>
        <taxon>Lactobacillales</taxon>
        <taxon>Lactobacillaceae</taxon>
        <taxon>Leuconostoc</taxon>
        <taxon>Leuconostoc gelidum group</taxon>
    </lineage>
</organism>
<accession>A0A9Q3XUF8</accession>
<proteinExistence type="predicted"/>